<name>A0A5C4MTY3_9RHOB</name>
<dbReference type="AlphaFoldDB" id="A0A5C4MTY3"/>
<accession>A0A5C4MTY3</accession>
<keyword evidence="3" id="KW-1185">Reference proteome</keyword>
<dbReference type="InterPro" id="IPR031571">
    <property type="entry name" value="RcpC_dom"/>
</dbReference>
<dbReference type="Proteomes" id="UP000305887">
    <property type="component" value="Unassembled WGS sequence"/>
</dbReference>
<sequence length="292" mass="30670">MKGVFGLVLVVGVGLAGTAVWMVRGQFEAQAIELARGRAALAAATPTIEVFAVKREIAYGEPLTPDDVQPIQYAEPFLPEGAFRTLEELFPEGPDVVRVVLRPMEINEPVLAIKVTEPGEDAGITQRLGEGMRAFTISVDATSGVSGFLRPGDRVDVYWSGTVEEGGRGPRDVTQLIESGVKLVAIDQTDDNTIATAGIAQTVTVEATPQQVANLAQAQATGSLSLALVGQKDETIATAIEVDQKSLLGLEDAPVDVAKEAPPAPPPPPRICTVRTRRGGDVVDTPVDCPAG</sequence>
<protein>
    <submittedName>
        <fullName evidence="2">Flp pilus assembly protein CpaB</fullName>
    </submittedName>
</protein>
<evidence type="ECO:0000313" key="2">
    <source>
        <dbReference type="EMBL" id="TNC47813.1"/>
    </source>
</evidence>
<dbReference type="NCBIfam" id="TIGR03177">
    <property type="entry name" value="pilus_cpaB"/>
    <property type="match status" value="1"/>
</dbReference>
<proteinExistence type="predicted"/>
<evidence type="ECO:0000259" key="1">
    <source>
        <dbReference type="Pfam" id="PF16976"/>
    </source>
</evidence>
<reference evidence="2 3" key="1">
    <citation type="submission" date="2019-06" db="EMBL/GenBank/DDBJ databases">
        <title>YIM 131921 draft genome.</title>
        <authorList>
            <person name="Jiang L."/>
        </authorList>
    </citation>
    <scope>NUCLEOTIDE SEQUENCE [LARGE SCALE GENOMIC DNA]</scope>
    <source>
        <strain evidence="2 3">YIM 131921</strain>
    </source>
</reference>
<feature type="domain" description="Flp pilus assembly protein RcpC/CpaB" evidence="1">
    <location>
        <begin position="124"/>
        <end position="228"/>
    </location>
</feature>
<gene>
    <name evidence="2" type="primary">cpaB</name>
    <name evidence="2" type="ORF">FHG66_15695</name>
</gene>
<comment type="caution">
    <text evidence="2">The sequence shown here is derived from an EMBL/GenBank/DDBJ whole genome shotgun (WGS) entry which is preliminary data.</text>
</comment>
<dbReference type="CDD" id="cd11614">
    <property type="entry name" value="SAF_CpaB_FlgA_like"/>
    <property type="match status" value="1"/>
</dbReference>
<dbReference type="EMBL" id="VDFU01000022">
    <property type="protein sequence ID" value="TNC47813.1"/>
    <property type="molecule type" value="Genomic_DNA"/>
</dbReference>
<dbReference type="Pfam" id="PF16976">
    <property type="entry name" value="RcpC"/>
    <property type="match status" value="1"/>
</dbReference>
<dbReference type="RefSeq" id="WP_139078014.1">
    <property type="nucleotide sequence ID" value="NZ_VDFU01000022.1"/>
</dbReference>
<dbReference type="InterPro" id="IPR017592">
    <property type="entry name" value="Pilus_assmbl_Flp-typ_CpaB"/>
</dbReference>
<organism evidence="2 3">
    <name type="scientific">Rubellimicrobium rubrum</name>
    <dbReference type="NCBI Taxonomy" id="2585369"/>
    <lineage>
        <taxon>Bacteria</taxon>
        <taxon>Pseudomonadati</taxon>
        <taxon>Pseudomonadota</taxon>
        <taxon>Alphaproteobacteria</taxon>
        <taxon>Rhodobacterales</taxon>
        <taxon>Roseobacteraceae</taxon>
        <taxon>Rubellimicrobium</taxon>
    </lineage>
</organism>
<dbReference type="OrthoDB" id="163768at2"/>
<evidence type="ECO:0000313" key="3">
    <source>
        <dbReference type="Proteomes" id="UP000305887"/>
    </source>
</evidence>